<dbReference type="Pfam" id="PF07330">
    <property type="entry name" value="DUF1467"/>
    <property type="match status" value="1"/>
</dbReference>
<dbReference type="OrthoDB" id="9804637at2"/>
<sequence length="95" mass="10075">MSIASAIVLYLVLWFLVFLIALPVRIQTQGDVGQVLAGTSAGSPEHHHLGKKLWIATLVAAVLWAVVAGIIVSGAITVRDIDMFGRMGPESPLAQ</sequence>
<comment type="caution">
    <text evidence="2">The sequence shown here is derived from an EMBL/GenBank/DDBJ whole genome shotgun (WGS) entry which is preliminary data.</text>
</comment>
<name>A0A365U9U1_9RHOB</name>
<dbReference type="Proteomes" id="UP000253370">
    <property type="component" value="Unassembled WGS sequence"/>
</dbReference>
<keyword evidence="1" id="KW-1133">Transmembrane helix</keyword>
<dbReference type="EMBL" id="QNTQ01000006">
    <property type="protein sequence ID" value="RBI85501.1"/>
    <property type="molecule type" value="Genomic_DNA"/>
</dbReference>
<keyword evidence="1" id="KW-0812">Transmembrane</keyword>
<protein>
    <submittedName>
        <fullName evidence="2">DUF1467 domain-containing protein</fullName>
    </submittedName>
</protein>
<organism evidence="2 3">
    <name type="scientific">Rhodosalinus halophilus</name>
    <dbReference type="NCBI Taxonomy" id="2259333"/>
    <lineage>
        <taxon>Bacteria</taxon>
        <taxon>Pseudomonadati</taxon>
        <taxon>Pseudomonadota</taxon>
        <taxon>Alphaproteobacteria</taxon>
        <taxon>Rhodobacterales</taxon>
        <taxon>Paracoccaceae</taxon>
        <taxon>Rhodosalinus</taxon>
    </lineage>
</organism>
<evidence type="ECO:0000256" key="1">
    <source>
        <dbReference type="SAM" id="Phobius"/>
    </source>
</evidence>
<dbReference type="InterPro" id="IPR009935">
    <property type="entry name" value="DUF1467"/>
</dbReference>
<reference evidence="2 3" key="1">
    <citation type="submission" date="2018-07" db="EMBL/GenBank/DDBJ databases">
        <title>Rhodosalinus sp. strain E84T genomic sequence and assembly.</title>
        <authorList>
            <person name="Liu Z.-W."/>
            <person name="Lu D.-C."/>
        </authorList>
    </citation>
    <scope>NUCLEOTIDE SEQUENCE [LARGE SCALE GENOMIC DNA]</scope>
    <source>
        <strain evidence="2 3">E84</strain>
    </source>
</reference>
<dbReference type="RefSeq" id="WP_113288759.1">
    <property type="nucleotide sequence ID" value="NZ_QNTQ01000006.1"/>
</dbReference>
<accession>A0A365U9U1</accession>
<dbReference type="AlphaFoldDB" id="A0A365U9U1"/>
<keyword evidence="1" id="KW-0472">Membrane</keyword>
<evidence type="ECO:0000313" key="3">
    <source>
        <dbReference type="Proteomes" id="UP000253370"/>
    </source>
</evidence>
<evidence type="ECO:0000313" key="2">
    <source>
        <dbReference type="EMBL" id="RBI85501.1"/>
    </source>
</evidence>
<proteinExistence type="predicted"/>
<keyword evidence="3" id="KW-1185">Reference proteome</keyword>
<feature type="transmembrane region" description="Helical" evidence="1">
    <location>
        <begin position="53"/>
        <end position="78"/>
    </location>
</feature>
<gene>
    <name evidence="2" type="ORF">DRV85_07100</name>
</gene>